<sequence precursor="true">MKSRAQFLLLLTLIPIAGCAAAASPAFQAVVVEIGSEAAHMGWDAFVNQVRMHKFGDQSLAKVIRPEYVNVDPQDQLQGTLNKPIRVIVNIDGNPRTISVNNAHVFRPFPEADWTLASEDVAKIEQELGLSYWQGSIQSSNRAQQVDLELRVIQEGKQILGTIAYPTLGNAAAKVKGTIDDDGKVEFDAYSTLRSSKYVKFPCAYSGKLNEGVIKGLWTTDGAKRDLKGRFTLHHIEKQTEVREIDLATEKQEESPVDSQ</sequence>
<dbReference type="AlphaFoldDB" id="A0A518IAG0"/>
<keyword evidence="3" id="KW-1185">Reference proteome</keyword>
<feature type="signal peptide" evidence="1">
    <location>
        <begin position="1"/>
        <end position="22"/>
    </location>
</feature>
<dbReference type="RefSeq" id="WP_145308198.1">
    <property type="nucleotide sequence ID" value="NZ_CP037452.1"/>
</dbReference>
<name>A0A518IAG0_9PLAN</name>
<proteinExistence type="predicted"/>
<dbReference type="KEGG" id="gfm:Enr17x_20360"/>
<keyword evidence="1" id="KW-0732">Signal</keyword>
<dbReference type="Proteomes" id="UP000318313">
    <property type="component" value="Chromosome"/>
</dbReference>
<feature type="chain" id="PRO_5021838838" description="Lipoprotein" evidence="1">
    <location>
        <begin position="23"/>
        <end position="260"/>
    </location>
</feature>
<reference evidence="2 3" key="1">
    <citation type="submission" date="2019-03" db="EMBL/GenBank/DDBJ databases">
        <title>Deep-cultivation of Planctomycetes and their phenomic and genomic characterization uncovers novel biology.</title>
        <authorList>
            <person name="Wiegand S."/>
            <person name="Jogler M."/>
            <person name="Boedeker C."/>
            <person name="Pinto D."/>
            <person name="Vollmers J."/>
            <person name="Rivas-Marin E."/>
            <person name="Kohn T."/>
            <person name="Peeters S.H."/>
            <person name="Heuer A."/>
            <person name="Rast P."/>
            <person name="Oberbeckmann S."/>
            <person name="Bunk B."/>
            <person name="Jeske O."/>
            <person name="Meyerdierks A."/>
            <person name="Storesund J.E."/>
            <person name="Kallscheuer N."/>
            <person name="Luecker S."/>
            <person name="Lage O.M."/>
            <person name="Pohl T."/>
            <person name="Merkel B.J."/>
            <person name="Hornburger P."/>
            <person name="Mueller R.-W."/>
            <person name="Bruemmer F."/>
            <person name="Labrenz M."/>
            <person name="Spormann A.M."/>
            <person name="Op den Camp H."/>
            <person name="Overmann J."/>
            <person name="Amann R."/>
            <person name="Jetten M.S.M."/>
            <person name="Mascher T."/>
            <person name="Medema M.H."/>
            <person name="Devos D.P."/>
            <person name="Kaster A.-K."/>
            <person name="Ovreas L."/>
            <person name="Rohde M."/>
            <person name="Galperin M.Y."/>
            <person name="Jogler C."/>
        </authorList>
    </citation>
    <scope>NUCLEOTIDE SEQUENCE [LARGE SCALE GENOMIC DNA]</scope>
    <source>
        <strain evidence="2 3">Enr17</strain>
    </source>
</reference>
<accession>A0A518IAG0</accession>
<gene>
    <name evidence="2" type="ORF">Enr17x_20360</name>
</gene>
<evidence type="ECO:0000256" key="1">
    <source>
        <dbReference type="SAM" id="SignalP"/>
    </source>
</evidence>
<organism evidence="2 3">
    <name type="scientific">Gimesia fumaroli</name>
    <dbReference type="NCBI Taxonomy" id="2527976"/>
    <lineage>
        <taxon>Bacteria</taxon>
        <taxon>Pseudomonadati</taxon>
        <taxon>Planctomycetota</taxon>
        <taxon>Planctomycetia</taxon>
        <taxon>Planctomycetales</taxon>
        <taxon>Planctomycetaceae</taxon>
        <taxon>Gimesia</taxon>
    </lineage>
</organism>
<evidence type="ECO:0008006" key="4">
    <source>
        <dbReference type="Google" id="ProtNLM"/>
    </source>
</evidence>
<evidence type="ECO:0000313" key="3">
    <source>
        <dbReference type="Proteomes" id="UP000318313"/>
    </source>
</evidence>
<evidence type="ECO:0000313" key="2">
    <source>
        <dbReference type="EMBL" id="QDV50010.1"/>
    </source>
</evidence>
<protein>
    <recommendedName>
        <fullName evidence="4">Lipoprotein</fullName>
    </recommendedName>
</protein>
<dbReference type="EMBL" id="CP037452">
    <property type="protein sequence ID" value="QDV50010.1"/>
    <property type="molecule type" value="Genomic_DNA"/>
</dbReference>
<dbReference type="OrthoDB" id="9819124at2"/>